<proteinExistence type="predicted"/>
<dbReference type="Proteomes" id="UP000016540">
    <property type="component" value="Unassembled WGS sequence"/>
</dbReference>
<evidence type="ECO:0000313" key="2">
    <source>
        <dbReference type="Proteomes" id="UP000016540"/>
    </source>
</evidence>
<sequence>MSGDTDKTSKLPVCDLNAGPCQWEMNGKPWVAELEPGKAGAQGHEYLLRVHTRYEPDRLLAVLKGESMYLGEYPVPLNRTETKAGIHVWQATFVAPFCTTDPDMLWRLEFQQSNSALDPLPVKLIFEAEGPGA</sequence>
<evidence type="ECO:0000313" key="1">
    <source>
        <dbReference type="EMBL" id="EON92570.1"/>
    </source>
</evidence>
<gene>
    <name evidence="1" type="ORF">MARLIPOL_07454</name>
</gene>
<dbReference type="RefSeq" id="WP_012137496.1">
    <property type="nucleotide sequence ID" value="NZ_KE007317.1"/>
</dbReference>
<dbReference type="AlphaFoldDB" id="R8B1W6"/>
<dbReference type="HOGENOM" id="CLU_1765818_0_0_6"/>
<dbReference type="STRING" id="1318628.MARLIPOL_07454"/>
<dbReference type="PATRIC" id="fig|1318628.3.peg.1493"/>
<protein>
    <submittedName>
        <fullName evidence="1">Uncharacterized protein</fullName>
    </submittedName>
</protein>
<dbReference type="OrthoDB" id="6365831at2"/>
<organism evidence="1 2">
    <name type="scientific">Marinobacter lipolyticus SM19</name>
    <dbReference type="NCBI Taxonomy" id="1318628"/>
    <lineage>
        <taxon>Bacteria</taxon>
        <taxon>Pseudomonadati</taxon>
        <taxon>Pseudomonadota</taxon>
        <taxon>Gammaproteobacteria</taxon>
        <taxon>Pseudomonadales</taxon>
        <taxon>Marinobacteraceae</taxon>
        <taxon>Marinobacter</taxon>
    </lineage>
</organism>
<dbReference type="EMBL" id="ASAD01000010">
    <property type="protein sequence ID" value="EON92570.1"/>
    <property type="molecule type" value="Genomic_DNA"/>
</dbReference>
<comment type="caution">
    <text evidence="1">The sequence shown here is derived from an EMBL/GenBank/DDBJ whole genome shotgun (WGS) entry which is preliminary data.</text>
</comment>
<reference evidence="1 2" key="1">
    <citation type="journal article" date="2013" name="Genome Announc.">
        <title>Draft Genome Sequence of the Moderately Halophilic Bacterium Marinobacter lipolyticus Strain SM19.</title>
        <authorList>
            <person name="Papke R.T."/>
            <person name="de la Haba R.R."/>
            <person name="Infante-Dominguez C."/>
            <person name="Perez D."/>
            <person name="Sanchez-Porro C."/>
            <person name="Lapierre P."/>
            <person name="Ventosa A."/>
        </authorList>
    </citation>
    <scope>NUCLEOTIDE SEQUENCE [LARGE SCALE GENOMIC DNA]</scope>
    <source>
        <strain evidence="1 2">SM19</strain>
    </source>
</reference>
<keyword evidence="2" id="KW-1185">Reference proteome</keyword>
<accession>R8B1W6</accession>
<name>R8B1W6_9GAMM</name>